<evidence type="ECO:0000256" key="17">
    <source>
        <dbReference type="ARBA" id="ARBA00030571"/>
    </source>
</evidence>
<gene>
    <name evidence="20" type="ORF">COB67_04965</name>
</gene>
<organism evidence="20 21">
    <name type="scientific">SAR324 cluster bacterium</name>
    <dbReference type="NCBI Taxonomy" id="2024889"/>
    <lineage>
        <taxon>Bacteria</taxon>
        <taxon>Deltaproteobacteria</taxon>
        <taxon>SAR324 cluster</taxon>
    </lineage>
</organism>
<dbReference type="InterPro" id="IPR003203">
    <property type="entry name" value="CobU/CobP"/>
</dbReference>
<protein>
    <recommendedName>
        <fullName evidence="16">Adenosylcobinamide kinase</fullName>
        <ecNumber evidence="8">2.7.1.156</ecNumber>
        <ecNumber evidence="9">2.7.7.62</ecNumber>
    </recommendedName>
    <alternativeName>
        <fullName evidence="17">Adenosylcobinamide-phosphate guanylyltransferase</fullName>
    </alternativeName>
</protein>
<dbReference type="NCBIfam" id="NF004469">
    <property type="entry name" value="PRK05800.1"/>
    <property type="match status" value="1"/>
</dbReference>
<evidence type="ECO:0000256" key="14">
    <source>
        <dbReference type="ARBA" id="ARBA00022840"/>
    </source>
</evidence>
<evidence type="ECO:0000256" key="11">
    <source>
        <dbReference type="ARBA" id="ARBA00022679"/>
    </source>
</evidence>
<sequence length="173" mass="19340">MKNKITLVTGGARSGKSRHALELADQYQHKAFLATAQAFDPEMEDRIQKHQAERQDRFLTLEEPRDLVAALGQLPSTVEVVLIDCLTVWMSNLMYFHPDAEENYPEVQAFLDLLKSPPCDLILVTNEVGMGIVPLNALSRKFRDEAGRLNQEAAKLADQVFFVVSGIPMSIKG</sequence>
<keyword evidence="10" id="KW-0169">Cobalamin biosynthesis</keyword>
<dbReference type="InterPro" id="IPR027417">
    <property type="entry name" value="P-loop_NTPase"/>
</dbReference>
<dbReference type="Proteomes" id="UP000218113">
    <property type="component" value="Unassembled WGS sequence"/>
</dbReference>
<dbReference type="GO" id="GO:0005524">
    <property type="term" value="F:ATP binding"/>
    <property type="evidence" value="ECO:0007669"/>
    <property type="project" value="UniProtKB-KW"/>
</dbReference>
<dbReference type="PIRSF" id="PIRSF006135">
    <property type="entry name" value="CobU"/>
    <property type="match status" value="1"/>
</dbReference>
<feature type="active site" description="GMP-histidine intermediate" evidence="18">
    <location>
        <position position="50"/>
    </location>
</feature>
<dbReference type="EMBL" id="NVSR01000021">
    <property type="protein sequence ID" value="PCI29019.1"/>
    <property type="molecule type" value="Genomic_DNA"/>
</dbReference>
<evidence type="ECO:0000256" key="9">
    <source>
        <dbReference type="ARBA" id="ARBA00012523"/>
    </source>
</evidence>
<name>A0A2A4T6W1_9DELT</name>
<comment type="catalytic activity">
    <reaction evidence="3">
        <text>adenosylcob(III)inamide + GTP = adenosylcob(III)inamide phosphate + GDP + H(+)</text>
        <dbReference type="Rhea" id="RHEA:15765"/>
        <dbReference type="ChEBI" id="CHEBI:2480"/>
        <dbReference type="ChEBI" id="CHEBI:15378"/>
        <dbReference type="ChEBI" id="CHEBI:37565"/>
        <dbReference type="ChEBI" id="CHEBI:58189"/>
        <dbReference type="ChEBI" id="CHEBI:58502"/>
        <dbReference type="EC" id="2.7.1.156"/>
    </reaction>
</comment>
<dbReference type="GO" id="GO:0008820">
    <property type="term" value="F:cobinamide phosphate guanylyltransferase activity"/>
    <property type="evidence" value="ECO:0007669"/>
    <property type="project" value="UniProtKB-EC"/>
</dbReference>
<dbReference type="GO" id="GO:0043752">
    <property type="term" value="F:adenosylcobinamide kinase activity"/>
    <property type="evidence" value="ECO:0007669"/>
    <property type="project" value="UniProtKB-EC"/>
</dbReference>
<evidence type="ECO:0000256" key="6">
    <source>
        <dbReference type="ARBA" id="ARBA00005159"/>
    </source>
</evidence>
<evidence type="ECO:0000313" key="20">
    <source>
        <dbReference type="EMBL" id="PCI29019.1"/>
    </source>
</evidence>
<dbReference type="EC" id="2.7.7.62" evidence="9"/>
<evidence type="ECO:0000256" key="19">
    <source>
        <dbReference type="PIRSR" id="PIRSR006135-2"/>
    </source>
</evidence>
<dbReference type="UniPathway" id="UPA00148">
    <property type="reaction ID" value="UER00236"/>
</dbReference>
<evidence type="ECO:0000256" key="10">
    <source>
        <dbReference type="ARBA" id="ARBA00022573"/>
    </source>
</evidence>
<feature type="binding site" evidence="19">
    <location>
        <begin position="10"/>
        <end position="17"/>
    </location>
    <ligand>
        <name>GTP</name>
        <dbReference type="ChEBI" id="CHEBI:37565"/>
    </ligand>
</feature>
<evidence type="ECO:0000313" key="21">
    <source>
        <dbReference type="Proteomes" id="UP000218113"/>
    </source>
</evidence>
<evidence type="ECO:0000256" key="4">
    <source>
        <dbReference type="ARBA" id="ARBA00003889"/>
    </source>
</evidence>
<comment type="caution">
    <text evidence="20">The sequence shown here is derived from an EMBL/GenBank/DDBJ whole genome shotgun (WGS) entry which is preliminary data.</text>
</comment>
<evidence type="ECO:0000256" key="5">
    <source>
        <dbReference type="ARBA" id="ARBA00004692"/>
    </source>
</evidence>
<evidence type="ECO:0000256" key="12">
    <source>
        <dbReference type="ARBA" id="ARBA00022741"/>
    </source>
</evidence>
<evidence type="ECO:0000256" key="8">
    <source>
        <dbReference type="ARBA" id="ARBA00012016"/>
    </source>
</evidence>
<keyword evidence="12 19" id="KW-0547">Nucleotide-binding</keyword>
<evidence type="ECO:0000256" key="1">
    <source>
        <dbReference type="ARBA" id="ARBA00000312"/>
    </source>
</evidence>
<dbReference type="AlphaFoldDB" id="A0A2A4T6W1"/>
<feature type="binding site" evidence="19">
    <location>
        <position position="84"/>
    </location>
    <ligand>
        <name>GTP</name>
        <dbReference type="ChEBI" id="CHEBI:37565"/>
    </ligand>
</feature>
<dbReference type="PANTHER" id="PTHR34848:SF1">
    <property type="entry name" value="BIFUNCTIONAL ADENOSYLCOBALAMIN BIOSYNTHESIS PROTEIN COBU"/>
    <property type="match status" value="1"/>
</dbReference>
<comment type="similarity">
    <text evidence="7">Belongs to the CobU/CobP family.</text>
</comment>
<evidence type="ECO:0000256" key="7">
    <source>
        <dbReference type="ARBA" id="ARBA00007490"/>
    </source>
</evidence>
<comment type="catalytic activity">
    <reaction evidence="1">
        <text>adenosylcob(III)inamide + ATP = adenosylcob(III)inamide phosphate + ADP + H(+)</text>
        <dbReference type="Rhea" id="RHEA:15769"/>
        <dbReference type="ChEBI" id="CHEBI:2480"/>
        <dbReference type="ChEBI" id="CHEBI:15378"/>
        <dbReference type="ChEBI" id="CHEBI:30616"/>
        <dbReference type="ChEBI" id="CHEBI:58502"/>
        <dbReference type="ChEBI" id="CHEBI:456216"/>
        <dbReference type="EC" id="2.7.1.156"/>
    </reaction>
</comment>
<reference evidence="21" key="1">
    <citation type="submission" date="2017-08" db="EMBL/GenBank/DDBJ databases">
        <title>A dynamic microbial community with high functional redundancy inhabits the cold, oxic subseafloor aquifer.</title>
        <authorList>
            <person name="Tully B.J."/>
            <person name="Wheat C.G."/>
            <person name="Glazer B.T."/>
            <person name="Huber J.A."/>
        </authorList>
    </citation>
    <scope>NUCLEOTIDE SEQUENCE [LARGE SCALE GENOMIC DNA]</scope>
</reference>
<comment type="pathway">
    <text evidence="5">Cofactor biosynthesis; adenosylcobalamin biosynthesis; adenosylcobalamin from cob(II)yrinate a,c-diamide: step 6/7.</text>
</comment>
<dbReference type="Pfam" id="PF02283">
    <property type="entry name" value="CobU"/>
    <property type="match status" value="1"/>
</dbReference>
<keyword evidence="15 19" id="KW-0342">GTP-binding</keyword>
<evidence type="ECO:0000256" key="3">
    <source>
        <dbReference type="ARBA" id="ARBA00001522"/>
    </source>
</evidence>
<comment type="pathway">
    <text evidence="6">Cofactor biosynthesis; adenosylcobalamin biosynthesis; adenosylcobalamin from cob(II)yrinate a,c-diamide: step 5/7.</text>
</comment>
<keyword evidence="20" id="KW-0548">Nucleotidyltransferase</keyword>
<evidence type="ECO:0000256" key="16">
    <source>
        <dbReference type="ARBA" id="ARBA00029570"/>
    </source>
</evidence>
<evidence type="ECO:0000256" key="18">
    <source>
        <dbReference type="PIRSR" id="PIRSR006135-1"/>
    </source>
</evidence>
<dbReference type="GO" id="GO:0009236">
    <property type="term" value="P:cobalamin biosynthetic process"/>
    <property type="evidence" value="ECO:0007669"/>
    <property type="project" value="UniProtKB-UniPathway"/>
</dbReference>
<proteinExistence type="inferred from homology"/>
<dbReference type="GO" id="GO:0005525">
    <property type="term" value="F:GTP binding"/>
    <property type="evidence" value="ECO:0007669"/>
    <property type="project" value="UniProtKB-KW"/>
</dbReference>
<feature type="binding site" evidence="19">
    <location>
        <begin position="34"/>
        <end position="36"/>
    </location>
    <ligand>
        <name>GTP</name>
        <dbReference type="ChEBI" id="CHEBI:37565"/>
    </ligand>
</feature>
<dbReference type="PANTHER" id="PTHR34848">
    <property type="match status" value="1"/>
</dbReference>
<dbReference type="EC" id="2.7.1.156" evidence="8"/>
<evidence type="ECO:0000256" key="2">
    <source>
        <dbReference type="ARBA" id="ARBA00000711"/>
    </source>
</evidence>
<comment type="catalytic activity">
    <reaction evidence="2">
        <text>adenosylcob(III)inamide phosphate + GTP + H(+) = adenosylcob(III)inamide-GDP + diphosphate</text>
        <dbReference type="Rhea" id="RHEA:22712"/>
        <dbReference type="ChEBI" id="CHEBI:15378"/>
        <dbReference type="ChEBI" id="CHEBI:33019"/>
        <dbReference type="ChEBI" id="CHEBI:37565"/>
        <dbReference type="ChEBI" id="CHEBI:58502"/>
        <dbReference type="ChEBI" id="CHEBI:60487"/>
        <dbReference type="EC" id="2.7.7.62"/>
    </reaction>
</comment>
<dbReference type="Gene3D" id="3.40.50.300">
    <property type="entry name" value="P-loop containing nucleotide triphosphate hydrolases"/>
    <property type="match status" value="1"/>
</dbReference>
<evidence type="ECO:0000256" key="13">
    <source>
        <dbReference type="ARBA" id="ARBA00022777"/>
    </source>
</evidence>
<feature type="binding site" evidence="19">
    <location>
        <position position="62"/>
    </location>
    <ligand>
        <name>GTP</name>
        <dbReference type="ChEBI" id="CHEBI:37565"/>
    </ligand>
</feature>
<evidence type="ECO:0000256" key="15">
    <source>
        <dbReference type="ARBA" id="ARBA00023134"/>
    </source>
</evidence>
<keyword evidence="14" id="KW-0067">ATP-binding</keyword>
<keyword evidence="11 20" id="KW-0808">Transferase</keyword>
<comment type="function">
    <text evidence="4">Catalyzes ATP-dependent phosphorylation of adenosylcobinamide and addition of GMP to adenosylcobinamide phosphate.</text>
</comment>
<keyword evidence="13 20" id="KW-0418">Kinase</keyword>
<accession>A0A2A4T6W1</accession>
<dbReference type="SUPFAM" id="SSF52540">
    <property type="entry name" value="P-loop containing nucleoside triphosphate hydrolases"/>
    <property type="match status" value="1"/>
</dbReference>
<dbReference type="CDD" id="cd00544">
    <property type="entry name" value="CobU"/>
    <property type="match status" value="1"/>
</dbReference>